<dbReference type="CDD" id="cd07034">
    <property type="entry name" value="TPP_PYR_PFOR_IOR-alpha_like"/>
    <property type="match status" value="1"/>
</dbReference>
<dbReference type="GO" id="GO:0030976">
    <property type="term" value="F:thiamine pyrophosphate binding"/>
    <property type="evidence" value="ECO:0007669"/>
    <property type="project" value="InterPro"/>
</dbReference>
<sequence>MDGGTTLAKVLTSGERSFKKEIEKLLLSDGDTFHGEGILAITKALLQSGISYVGGYPGAPMSHLIDVLADASEEILQPMGIHYEQSASEAGAASLLSASVTYPIRGAVTWKSVVGSNVASDALSNLGSSGVVGGSLIILGDDYGEGSSIMQERTYTFAMKSSIPLIDPRYNMTRMVELTEQAFELSEACSMPIFLNMRIRACHLTGKFRTKDNKVALYNANNPVPEQRYDLEKIVLPPATYRHEKAKFDDRLPAARRFAQENSINEFFPGDGSRYGIITQGGTYSVVLRALRRLGMADAFGNTEVPILCLNLVYPLIPEEIETFITHKDQILVVEEGNPNFIESQIAEIAQRGKIECVIHGKDLLPMAGEYVSNVVREGVASFLTEVLPDGQQSVAGLAEAAIENEKVVAQSYIVEPMPPRPPSFCTGCPERPIMAALKLLMKERGKFHISMDIG</sequence>
<gene>
    <name evidence="3" type="ORF">METZ01_LOCUS164669</name>
</gene>
<evidence type="ECO:0000256" key="1">
    <source>
        <dbReference type="ARBA" id="ARBA00022723"/>
    </source>
</evidence>
<dbReference type="InterPro" id="IPR002880">
    <property type="entry name" value="Pyrv_Fd/Flavodoxin_OxRdtase_N"/>
</dbReference>
<dbReference type="AlphaFoldDB" id="A0A382BDC0"/>
<dbReference type="Gene3D" id="3.40.50.970">
    <property type="match status" value="1"/>
</dbReference>
<name>A0A382BDC0_9ZZZZ</name>
<keyword evidence="1" id="KW-0479">Metal-binding</keyword>
<keyword evidence="2" id="KW-0560">Oxidoreductase</keyword>
<dbReference type="EMBL" id="UINC01029313">
    <property type="protein sequence ID" value="SVB11815.1"/>
    <property type="molecule type" value="Genomic_DNA"/>
</dbReference>
<protein>
    <recommendedName>
        <fullName evidence="4">Pyruvate flavodoxin/ferredoxin oxidoreductase pyrimidine binding domain-containing protein</fullName>
    </recommendedName>
</protein>
<dbReference type="GO" id="GO:0046872">
    <property type="term" value="F:metal ion binding"/>
    <property type="evidence" value="ECO:0007669"/>
    <property type="project" value="UniProtKB-KW"/>
</dbReference>
<dbReference type="GO" id="GO:0016491">
    <property type="term" value="F:oxidoreductase activity"/>
    <property type="evidence" value="ECO:0007669"/>
    <property type="project" value="UniProtKB-KW"/>
</dbReference>
<dbReference type="InterPro" id="IPR009014">
    <property type="entry name" value="Transketo_C/PFOR_II"/>
</dbReference>
<dbReference type="InterPro" id="IPR045025">
    <property type="entry name" value="HACL1-like"/>
</dbReference>
<dbReference type="PANTHER" id="PTHR43710:SF5">
    <property type="entry name" value="INDOLEPYRUVATE FERREDOXIN OXIDOREDUCTASE ALPHA SUBUNIT"/>
    <property type="match status" value="1"/>
</dbReference>
<accession>A0A382BDC0</accession>
<feature type="non-terminal residue" evidence="3">
    <location>
        <position position="455"/>
    </location>
</feature>
<organism evidence="3">
    <name type="scientific">marine metagenome</name>
    <dbReference type="NCBI Taxonomy" id="408172"/>
    <lineage>
        <taxon>unclassified sequences</taxon>
        <taxon>metagenomes</taxon>
        <taxon>ecological metagenomes</taxon>
    </lineage>
</organism>
<evidence type="ECO:0008006" key="4">
    <source>
        <dbReference type="Google" id="ProtNLM"/>
    </source>
</evidence>
<dbReference type="SUPFAM" id="SSF52922">
    <property type="entry name" value="TK C-terminal domain-like"/>
    <property type="match status" value="1"/>
</dbReference>
<evidence type="ECO:0000313" key="3">
    <source>
        <dbReference type="EMBL" id="SVB11815.1"/>
    </source>
</evidence>
<evidence type="ECO:0000256" key="2">
    <source>
        <dbReference type="ARBA" id="ARBA00023002"/>
    </source>
</evidence>
<proteinExistence type="predicted"/>
<dbReference type="SUPFAM" id="SSF52518">
    <property type="entry name" value="Thiamin diphosphate-binding fold (THDP-binding)"/>
    <property type="match status" value="1"/>
</dbReference>
<reference evidence="3" key="1">
    <citation type="submission" date="2018-05" db="EMBL/GenBank/DDBJ databases">
        <authorList>
            <person name="Lanie J.A."/>
            <person name="Ng W.-L."/>
            <person name="Kazmierczak K.M."/>
            <person name="Andrzejewski T.M."/>
            <person name="Davidsen T.M."/>
            <person name="Wayne K.J."/>
            <person name="Tettelin H."/>
            <person name="Glass J.I."/>
            <person name="Rusch D."/>
            <person name="Podicherti R."/>
            <person name="Tsui H.-C.T."/>
            <person name="Winkler M.E."/>
        </authorList>
    </citation>
    <scope>NUCLEOTIDE SEQUENCE</scope>
</reference>
<dbReference type="InterPro" id="IPR029061">
    <property type="entry name" value="THDP-binding"/>
</dbReference>
<dbReference type="PANTHER" id="PTHR43710">
    <property type="entry name" value="2-HYDROXYACYL-COA LYASE"/>
    <property type="match status" value="1"/>
</dbReference>